<keyword evidence="2" id="KW-1185">Reference proteome</keyword>
<dbReference type="AlphaFoldDB" id="A0A835VA33"/>
<dbReference type="EMBL" id="JADCNL010000003">
    <property type="protein sequence ID" value="KAG0489355.1"/>
    <property type="molecule type" value="Genomic_DNA"/>
</dbReference>
<comment type="caution">
    <text evidence="1">The sequence shown here is derived from an EMBL/GenBank/DDBJ whole genome shotgun (WGS) entry which is preliminary data.</text>
</comment>
<gene>
    <name evidence="1" type="ORF">HPP92_008166</name>
</gene>
<proteinExistence type="predicted"/>
<name>A0A835VA33_VANPL</name>
<evidence type="ECO:0000313" key="1">
    <source>
        <dbReference type="EMBL" id="KAG0489355.1"/>
    </source>
</evidence>
<accession>A0A835VA33</accession>
<protein>
    <submittedName>
        <fullName evidence="1">Uncharacterized protein</fullName>
    </submittedName>
</protein>
<reference evidence="1 2" key="1">
    <citation type="journal article" date="2020" name="Nat. Food">
        <title>A phased Vanilla planifolia genome enables genetic improvement of flavour and production.</title>
        <authorList>
            <person name="Hasing T."/>
            <person name="Tang H."/>
            <person name="Brym M."/>
            <person name="Khazi F."/>
            <person name="Huang T."/>
            <person name="Chambers A.H."/>
        </authorList>
    </citation>
    <scope>NUCLEOTIDE SEQUENCE [LARGE SCALE GENOMIC DNA]</scope>
    <source>
        <tissue evidence="1">Leaf</tissue>
    </source>
</reference>
<dbReference type="Proteomes" id="UP000636800">
    <property type="component" value="Chromosome 3"/>
</dbReference>
<evidence type="ECO:0000313" key="2">
    <source>
        <dbReference type="Proteomes" id="UP000636800"/>
    </source>
</evidence>
<dbReference type="OrthoDB" id="638952at2759"/>
<sequence length="76" mass="8265">MVLTMSAIFGAPGGDAINGKRNRTRILLNSDDAKNDSVLLHGVCRFLPSGKGPALPSVCRPLTKQQARLREKHVLR</sequence>
<organism evidence="1 2">
    <name type="scientific">Vanilla planifolia</name>
    <name type="common">Vanilla</name>
    <dbReference type="NCBI Taxonomy" id="51239"/>
    <lineage>
        <taxon>Eukaryota</taxon>
        <taxon>Viridiplantae</taxon>
        <taxon>Streptophyta</taxon>
        <taxon>Embryophyta</taxon>
        <taxon>Tracheophyta</taxon>
        <taxon>Spermatophyta</taxon>
        <taxon>Magnoliopsida</taxon>
        <taxon>Liliopsida</taxon>
        <taxon>Asparagales</taxon>
        <taxon>Orchidaceae</taxon>
        <taxon>Vanilloideae</taxon>
        <taxon>Vanilleae</taxon>
        <taxon>Vanilla</taxon>
    </lineage>
</organism>